<feature type="transmembrane region" description="Helical" evidence="1">
    <location>
        <begin position="444"/>
        <end position="462"/>
    </location>
</feature>
<feature type="transmembrane region" description="Helical" evidence="1">
    <location>
        <begin position="319"/>
        <end position="340"/>
    </location>
</feature>
<dbReference type="Proteomes" id="UP000277498">
    <property type="component" value="Unassembled WGS sequence"/>
</dbReference>
<feature type="transmembrane region" description="Helical" evidence="1">
    <location>
        <begin position="157"/>
        <end position="178"/>
    </location>
</feature>
<proteinExistence type="predicted"/>
<sequence>MSPALLVLTPFLAPLLIWPARRAGRGATLLLAAAALIACLAGLALHLPAVLAGEAVRSQTPLPGGLSFSLRLEAAGFVFLLALLVGALAAAVQSRLVFERGPVQARFLSVLLLMTGAVSGLILADTVALAGVCWALAALLAALMIARAGDVRAGWGAAGPGLAITLAGGAAFTFGLAQLGGLAGSSGITMIAHRGKEIAAAGGGGIAVALILGGAIAAAGLVPFRIGQTRALPAPAPAAGFVLLALPLAVACLLLRLAPALAEGLLWTPVLVGFGLVSWLAGAISARRRHGLAGVAAALTGAQIGLIFLLTGLAAGEAVVPVVAALIPASLVLHLTAGLIRRETGRGSLILPGGLINRMPWTALAALIAALSLAAITPLAGYHALLGALEVASGFPQAPMRWLSGAGIALGLALSVAAGLNALRLAAAHPEPEAGAPVIRDPRWPLLAVPYALAALLVVTGIRPALIPLGQGPFWPGPENPAAWLWLAALGLGFLLDGLLPRRALPEAE</sequence>
<feature type="transmembrane region" description="Helical" evidence="1">
    <location>
        <begin position="291"/>
        <end position="313"/>
    </location>
</feature>
<dbReference type="RefSeq" id="WP_124086519.1">
    <property type="nucleotide sequence ID" value="NZ_UXAW01000066.1"/>
</dbReference>
<dbReference type="PANTHER" id="PTHR43373:SF1">
    <property type="entry name" value="NA(+)_H(+) ANTIPORTER SUBUNIT A"/>
    <property type="match status" value="1"/>
</dbReference>
<feature type="transmembrane region" description="Helical" evidence="1">
    <location>
        <begin position="361"/>
        <end position="382"/>
    </location>
</feature>
<dbReference type="AlphaFoldDB" id="A0A3P5X189"/>
<keyword evidence="3" id="KW-1185">Reference proteome</keyword>
<evidence type="ECO:0000256" key="1">
    <source>
        <dbReference type="SAM" id="Phobius"/>
    </source>
</evidence>
<dbReference type="EMBL" id="UXAW01000066">
    <property type="protein sequence ID" value="VDC28050.1"/>
    <property type="molecule type" value="Genomic_DNA"/>
</dbReference>
<keyword evidence="1" id="KW-0472">Membrane</keyword>
<name>A0A3P5X189_9RHOB</name>
<keyword evidence="1" id="KW-1133">Transmembrane helix</keyword>
<feature type="transmembrane region" description="Helical" evidence="1">
    <location>
        <begin position="236"/>
        <end position="258"/>
    </location>
</feature>
<feature type="transmembrane region" description="Helical" evidence="1">
    <location>
        <begin position="32"/>
        <end position="53"/>
    </location>
</feature>
<feature type="transmembrane region" description="Helical" evidence="1">
    <location>
        <begin position="264"/>
        <end position="284"/>
    </location>
</feature>
<gene>
    <name evidence="2" type="primary">mrpA_2</name>
    <name evidence="2" type="ORF">XINFAN_02001</name>
</gene>
<feature type="transmembrane region" description="Helical" evidence="1">
    <location>
        <begin position="74"/>
        <end position="92"/>
    </location>
</feature>
<organism evidence="2 3">
    <name type="scientific">Pseudogemmobacter humi</name>
    <dbReference type="NCBI Taxonomy" id="2483812"/>
    <lineage>
        <taxon>Bacteria</taxon>
        <taxon>Pseudomonadati</taxon>
        <taxon>Pseudomonadota</taxon>
        <taxon>Alphaproteobacteria</taxon>
        <taxon>Rhodobacterales</taxon>
        <taxon>Paracoccaceae</taxon>
        <taxon>Pseudogemmobacter</taxon>
    </lineage>
</organism>
<reference evidence="2 3" key="1">
    <citation type="submission" date="2018-11" db="EMBL/GenBank/DDBJ databases">
        <authorList>
            <person name="Criscuolo A."/>
        </authorList>
    </citation>
    <scope>NUCLEOTIDE SEQUENCE [LARGE SCALE GENOMIC DNA]</scope>
    <source>
        <strain evidence="2">ACIP111625</strain>
    </source>
</reference>
<dbReference type="InterPro" id="IPR050616">
    <property type="entry name" value="CPA3_Na-H_Antiporter_A"/>
</dbReference>
<evidence type="ECO:0000313" key="2">
    <source>
        <dbReference type="EMBL" id="VDC28050.1"/>
    </source>
</evidence>
<feature type="transmembrane region" description="Helical" evidence="1">
    <location>
        <begin position="112"/>
        <end position="145"/>
    </location>
</feature>
<feature type="transmembrane region" description="Helical" evidence="1">
    <location>
        <begin position="198"/>
        <end position="224"/>
    </location>
</feature>
<accession>A0A3P5X189</accession>
<feature type="transmembrane region" description="Helical" evidence="1">
    <location>
        <begin position="482"/>
        <end position="500"/>
    </location>
</feature>
<protein>
    <submittedName>
        <fullName evidence="2">Na(+)/H(+) antiporter subunit A</fullName>
    </submittedName>
</protein>
<feature type="transmembrane region" description="Helical" evidence="1">
    <location>
        <begin position="402"/>
        <end position="423"/>
    </location>
</feature>
<evidence type="ECO:0000313" key="3">
    <source>
        <dbReference type="Proteomes" id="UP000277498"/>
    </source>
</evidence>
<keyword evidence="1" id="KW-0812">Transmembrane</keyword>
<dbReference type="PANTHER" id="PTHR43373">
    <property type="entry name" value="NA(+)/H(+) ANTIPORTER SUBUNIT"/>
    <property type="match status" value="1"/>
</dbReference>